<dbReference type="EMBL" id="GBXM01055164">
    <property type="protein sequence ID" value="JAH53413.1"/>
    <property type="molecule type" value="Transcribed_RNA"/>
</dbReference>
<accession>A0A0E9TL03</accession>
<reference evidence="1" key="2">
    <citation type="journal article" date="2015" name="Fish Shellfish Immunol.">
        <title>Early steps in the European eel (Anguilla anguilla)-Vibrio vulnificus interaction in the gills: Role of the RtxA13 toxin.</title>
        <authorList>
            <person name="Callol A."/>
            <person name="Pajuelo D."/>
            <person name="Ebbesson L."/>
            <person name="Teles M."/>
            <person name="MacKenzie S."/>
            <person name="Amaro C."/>
        </authorList>
    </citation>
    <scope>NUCLEOTIDE SEQUENCE</scope>
</reference>
<sequence>MPFHSKLYFSEKLIFSLKTACMLTSAACF</sequence>
<dbReference type="AlphaFoldDB" id="A0A0E9TL03"/>
<name>A0A0E9TL03_ANGAN</name>
<reference evidence="1" key="1">
    <citation type="submission" date="2014-11" db="EMBL/GenBank/DDBJ databases">
        <authorList>
            <person name="Amaro Gonzalez C."/>
        </authorList>
    </citation>
    <scope>NUCLEOTIDE SEQUENCE</scope>
</reference>
<proteinExistence type="predicted"/>
<evidence type="ECO:0000313" key="1">
    <source>
        <dbReference type="EMBL" id="JAH53413.1"/>
    </source>
</evidence>
<organism evidence="1">
    <name type="scientific">Anguilla anguilla</name>
    <name type="common">European freshwater eel</name>
    <name type="synonym">Muraena anguilla</name>
    <dbReference type="NCBI Taxonomy" id="7936"/>
    <lineage>
        <taxon>Eukaryota</taxon>
        <taxon>Metazoa</taxon>
        <taxon>Chordata</taxon>
        <taxon>Craniata</taxon>
        <taxon>Vertebrata</taxon>
        <taxon>Euteleostomi</taxon>
        <taxon>Actinopterygii</taxon>
        <taxon>Neopterygii</taxon>
        <taxon>Teleostei</taxon>
        <taxon>Anguilliformes</taxon>
        <taxon>Anguillidae</taxon>
        <taxon>Anguilla</taxon>
    </lineage>
</organism>
<protein>
    <submittedName>
        <fullName evidence="1">Uncharacterized protein</fullName>
    </submittedName>
</protein>